<feature type="transmembrane region" description="Helical" evidence="6">
    <location>
        <begin position="123"/>
        <end position="145"/>
    </location>
</feature>
<feature type="transmembrane region" description="Helical" evidence="6">
    <location>
        <begin position="65"/>
        <end position="87"/>
    </location>
</feature>
<proteinExistence type="inferred from homology"/>
<feature type="transmembrane region" description="Helical" evidence="6">
    <location>
        <begin position="274"/>
        <end position="292"/>
    </location>
</feature>
<evidence type="ECO:0000256" key="6">
    <source>
        <dbReference type="SAM" id="Phobius"/>
    </source>
</evidence>
<keyword evidence="5 6" id="KW-0472">Membrane</keyword>
<dbReference type="RefSeq" id="WP_163385872.1">
    <property type="nucleotide sequence ID" value="NZ_JAUFQS010000035.1"/>
</dbReference>
<evidence type="ECO:0000256" key="2">
    <source>
        <dbReference type="ARBA" id="ARBA00007362"/>
    </source>
</evidence>
<dbReference type="InterPro" id="IPR050638">
    <property type="entry name" value="AA-Vitamin_Transporters"/>
</dbReference>
<organism evidence="8 9">
    <name type="scientific">Cyclobacterium jeungdonense</name>
    <dbReference type="NCBI Taxonomy" id="708087"/>
    <lineage>
        <taxon>Bacteria</taxon>
        <taxon>Pseudomonadati</taxon>
        <taxon>Bacteroidota</taxon>
        <taxon>Cytophagia</taxon>
        <taxon>Cytophagales</taxon>
        <taxon>Cyclobacteriaceae</taxon>
        <taxon>Cyclobacterium</taxon>
    </lineage>
</organism>
<feature type="transmembrane region" description="Helical" evidence="6">
    <location>
        <begin position="183"/>
        <end position="206"/>
    </location>
</feature>
<feature type="transmembrane region" description="Helical" evidence="6">
    <location>
        <begin position="218"/>
        <end position="240"/>
    </location>
</feature>
<feature type="transmembrane region" description="Helical" evidence="6">
    <location>
        <begin position="93"/>
        <end position="116"/>
    </location>
</feature>
<keyword evidence="9" id="KW-1185">Reference proteome</keyword>
<feature type="domain" description="EamA" evidence="7">
    <location>
        <begin position="6"/>
        <end position="139"/>
    </location>
</feature>
<feature type="domain" description="EamA" evidence="7">
    <location>
        <begin position="153"/>
        <end position="289"/>
    </location>
</feature>
<keyword evidence="4 6" id="KW-1133">Transmembrane helix</keyword>
<dbReference type="SUPFAM" id="SSF103481">
    <property type="entry name" value="Multidrug resistance efflux transporter EmrE"/>
    <property type="match status" value="2"/>
</dbReference>
<comment type="similarity">
    <text evidence="2">Belongs to the EamA transporter family.</text>
</comment>
<feature type="transmembrane region" description="Helical" evidence="6">
    <location>
        <begin position="36"/>
        <end position="53"/>
    </location>
</feature>
<sequence length="297" mass="32781">MKRTTLIIAAGFVLLWNSGFIGAVYGLPYTGPFTLVFWRYLALTLVIVLYLLLRQRFRWVGWKVASPHMLIGILAHGLWLTCVLLALDNQVPAGIVALIVALQPLATGALSGLVVAGEQANSYQWLGLVLGFFGVVLTVAFRIDFGSYTSVFGYLIPLGSVIGMTAASLIQRRMEVKKESKKLPVDLALFYQSLATTLTLALPAIFIEKLSTRWEPEFIYALIWLIFAVSLGAYVLMWLLIERIEATRVASLFYLGPPVTMLMAWLAFGDMVQPMDIAGLAIVFVGVFLSQVNTKNP</sequence>
<dbReference type="PANTHER" id="PTHR32322:SF2">
    <property type="entry name" value="EAMA DOMAIN-CONTAINING PROTEIN"/>
    <property type="match status" value="1"/>
</dbReference>
<evidence type="ECO:0000256" key="5">
    <source>
        <dbReference type="ARBA" id="ARBA00023136"/>
    </source>
</evidence>
<dbReference type="Gene3D" id="1.10.3730.20">
    <property type="match status" value="1"/>
</dbReference>
<protein>
    <submittedName>
        <fullName evidence="8">DMT family transporter</fullName>
    </submittedName>
</protein>
<dbReference type="Proteomes" id="UP001236663">
    <property type="component" value="Unassembled WGS sequence"/>
</dbReference>
<feature type="transmembrane region" description="Helical" evidence="6">
    <location>
        <begin position="252"/>
        <end position="268"/>
    </location>
</feature>
<keyword evidence="3 6" id="KW-0812">Transmembrane</keyword>
<reference evidence="9" key="1">
    <citation type="journal article" date="2019" name="Int. J. Syst. Evol. Microbiol.">
        <title>The Global Catalogue of Microorganisms (GCM) 10K type strain sequencing project: providing services to taxonomists for standard genome sequencing and annotation.</title>
        <authorList>
            <consortium name="The Broad Institute Genomics Platform"/>
            <consortium name="The Broad Institute Genome Sequencing Center for Infectious Disease"/>
            <person name="Wu L."/>
            <person name="Ma J."/>
        </authorList>
    </citation>
    <scope>NUCLEOTIDE SEQUENCE [LARGE SCALE GENOMIC DNA]</scope>
    <source>
        <strain evidence="9">CECT 7706</strain>
    </source>
</reference>
<dbReference type="InterPro" id="IPR037185">
    <property type="entry name" value="EmrE-like"/>
</dbReference>
<evidence type="ECO:0000313" key="8">
    <source>
        <dbReference type="EMBL" id="MDN3689511.1"/>
    </source>
</evidence>
<feature type="transmembrane region" description="Helical" evidence="6">
    <location>
        <begin position="151"/>
        <end position="171"/>
    </location>
</feature>
<evidence type="ECO:0000313" key="9">
    <source>
        <dbReference type="Proteomes" id="UP001236663"/>
    </source>
</evidence>
<evidence type="ECO:0000256" key="3">
    <source>
        <dbReference type="ARBA" id="ARBA00022692"/>
    </source>
</evidence>
<dbReference type="InterPro" id="IPR000620">
    <property type="entry name" value="EamA_dom"/>
</dbReference>
<comment type="caution">
    <text evidence="8">The sequence shown here is derived from an EMBL/GenBank/DDBJ whole genome shotgun (WGS) entry which is preliminary data.</text>
</comment>
<accession>A0ABT8CAT8</accession>
<evidence type="ECO:0000256" key="1">
    <source>
        <dbReference type="ARBA" id="ARBA00004141"/>
    </source>
</evidence>
<name>A0ABT8CAT8_9BACT</name>
<evidence type="ECO:0000256" key="4">
    <source>
        <dbReference type="ARBA" id="ARBA00022989"/>
    </source>
</evidence>
<evidence type="ECO:0000259" key="7">
    <source>
        <dbReference type="Pfam" id="PF00892"/>
    </source>
</evidence>
<comment type="subcellular location">
    <subcellularLocation>
        <location evidence="1">Membrane</location>
        <topology evidence="1">Multi-pass membrane protein</topology>
    </subcellularLocation>
</comment>
<dbReference type="EMBL" id="JAUFQS010000035">
    <property type="protein sequence ID" value="MDN3689511.1"/>
    <property type="molecule type" value="Genomic_DNA"/>
</dbReference>
<dbReference type="Pfam" id="PF00892">
    <property type="entry name" value="EamA"/>
    <property type="match status" value="2"/>
</dbReference>
<dbReference type="PANTHER" id="PTHR32322">
    <property type="entry name" value="INNER MEMBRANE TRANSPORTER"/>
    <property type="match status" value="1"/>
</dbReference>
<gene>
    <name evidence="8" type="ORF">QWZ15_16910</name>
</gene>